<name>A0AAU9NSR7_9ASTR</name>
<comment type="caution">
    <text evidence="1">The sequence shown here is derived from an EMBL/GenBank/DDBJ whole genome shotgun (WGS) entry which is preliminary data.</text>
</comment>
<evidence type="ECO:0000313" key="2">
    <source>
        <dbReference type="Proteomes" id="UP001157418"/>
    </source>
</evidence>
<proteinExistence type="predicted"/>
<evidence type="ECO:0000313" key="1">
    <source>
        <dbReference type="EMBL" id="CAH1440939.1"/>
    </source>
</evidence>
<reference evidence="1 2" key="1">
    <citation type="submission" date="2022-01" db="EMBL/GenBank/DDBJ databases">
        <authorList>
            <person name="Xiong W."/>
            <person name="Schranz E."/>
        </authorList>
    </citation>
    <scope>NUCLEOTIDE SEQUENCE [LARGE SCALE GENOMIC DNA]</scope>
</reference>
<dbReference type="AlphaFoldDB" id="A0AAU9NSR7"/>
<dbReference type="Proteomes" id="UP001157418">
    <property type="component" value="Unassembled WGS sequence"/>
</dbReference>
<sequence>MQSCITDVTCMLSDILETRDSMLTITIRKHLHEKVRPVFFMLHRLESVSDQIFNQKQEGEGVSGVSRKEDPKAPVKLVAPVNLLSSKNLRARKNCSVKSPS</sequence>
<accession>A0AAU9NSR7</accession>
<keyword evidence="2" id="KW-1185">Reference proteome</keyword>
<protein>
    <submittedName>
        <fullName evidence="1">Uncharacterized protein</fullName>
    </submittedName>
</protein>
<dbReference type="EMBL" id="CAKMRJ010005412">
    <property type="protein sequence ID" value="CAH1440939.1"/>
    <property type="molecule type" value="Genomic_DNA"/>
</dbReference>
<organism evidence="1 2">
    <name type="scientific">Lactuca virosa</name>
    <dbReference type="NCBI Taxonomy" id="75947"/>
    <lineage>
        <taxon>Eukaryota</taxon>
        <taxon>Viridiplantae</taxon>
        <taxon>Streptophyta</taxon>
        <taxon>Embryophyta</taxon>
        <taxon>Tracheophyta</taxon>
        <taxon>Spermatophyta</taxon>
        <taxon>Magnoliopsida</taxon>
        <taxon>eudicotyledons</taxon>
        <taxon>Gunneridae</taxon>
        <taxon>Pentapetalae</taxon>
        <taxon>asterids</taxon>
        <taxon>campanulids</taxon>
        <taxon>Asterales</taxon>
        <taxon>Asteraceae</taxon>
        <taxon>Cichorioideae</taxon>
        <taxon>Cichorieae</taxon>
        <taxon>Lactucinae</taxon>
        <taxon>Lactuca</taxon>
    </lineage>
</organism>
<gene>
    <name evidence="1" type="ORF">LVIROSA_LOCUS27042</name>
</gene>